<gene>
    <name evidence="1" type="ORF">QJS10_CPB20g01509</name>
</gene>
<accession>A0AAV9C9X2</accession>
<dbReference type="AlphaFoldDB" id="A0AAV9C9X2"/>
<reference evidence="1" key="1">
    <citation type="journal article" date="2023" name="Nat. Commun.">
        <title>Diploid and tetraploid genomes of Acorus and the evolution of monocots.</title>
        <authorList>
            <person name="Ma L."/>
            <person name="Liu K.W."/>
            <person name="Li Z."/>
            <person name="Hsiao Y.Y."/>
            <person name="Qi Y."/>
            <person name="Fu T."/>
            <person name="Tang G.D."/>
            <person name="Zhang D."/>
            <person name="Sun W.H."/>
            <person name="Liu D.K."/>
            <person name="Li Y."/>
            <person name="Chen G.Z."/>
            <person name="Liu X.D."/>
            <person name="Liao X.Y."/>
            <person name="Jiang Y.T."/>
            <person name="Yu X."/>
            <person name="Hao Y."/>
            <person name="Huang J."/>
            <person name="Zhao X.W."/>
            <person name="Ke S."/>
            <person name="Chen Y.Y."/>
            <person name="Wu W.L."/>
            <person name="Hsu J.L."/>
            <person name="Lin Y.F."/>
            <person name="Huang M.D."/>
            <person name="Li C.Y."/>
            <person name="Huang L."/>
            <person name="Wang Z.W."/>
            <person name="Zhao X."/>
            <person name="Zhong W.Y."/>
            <person name="Peng D.H."/>
            <person name="Ahmad S."/>
            <person name="Lan S."/>
            <person name="Zhang J.S."/>
            <person name="Tsai W.C."/>
            <person name="Van de Peer Y."/>
            <person name="Liu Z.J."/>
        </authorList>
    </citation>
    <scope>NUCLEOTIDE SEQUENCE</scope>
    <source>
        <strain evidence="1">CP</strain>
    </source>
</reference>
<dbReference type="EMBL" id="JAUJYO010000020">
    <property type="protein sequence ID" value="KAK1285226.1"/>
    <property type="molecule type" value="Genomic_DNA"/>
</dbReference>
<sequence length="57" mass="6561">MDSETENHLASLLMDEARRLRLQADREGVHVYLRQPNVRGRPNSRFLTATVLGVQQD</sequence>
<reference evidence="1" key="2">
    <citation type="submission" date="2023-06" db="EMBL/GenBank/DDBJ databases">
        <authorList>
            <person name="Ma L."/>
            <person name="Liu K.-W."/>
            <person name="Li Z."/>
            <person name="Hsiao Y.-Y."/>
            <person name="Qi Y."/>
            <person name="Fu T."/>
            <person name="Tang G."/>
            <person name="Zhang D."/>
            <person name="Sun W.-H."/>
            <person name="Liu D.-K."/>
            <person name="Li Y."/>
            <person name="Chen G.-Z."/>
            <person name="Liu X.-D."/>
            <person name="Liao X.-Y."/>
            <person name="Jiang Y.-T."/>
            <person name="Yu X."/>
            <person name="Hao Y."/>
            <person name="Huang J."/>
            <person name="Zhao X.-W."/>
            <person name="Ke S."/>
            <person name="Chen Y.-Y."/>
            <person name="Wu W.-L."/>
            <person name="Hsu J.-L."/>
            <person name="Lin Y.-F."/>
            <person name="Huang M.-D."/>
            <person name="Li C.-Y."/>
            <person name="Huang L."/>
            <person name="Wang Z.-W."/>
            <person name="Zhao X."/>
            <person name="Zhong W.-Y."/>
            <person name="Peng D.-H."/>
            <person name="Ahmad S."/>
            <person name="Lan S."/>
            <person name="Zhang J.-S."/>
            <person name="Tsai W.-C."/>
            <person name="Van De Peer Y."/>
            <person name="Liu Z.-J."/>
        </authorList>
    </citation>
    <scope>NUCLEOTIDE SEQUENCE</scope>
    <source>
        <strain evidence="1">CP</strain>
        <tissue evidence="1">Leaves</tissue>
    </source>
</reference>
<comment type="caution">
    <text evidence="1">The sequence shown here is derived from an EMBL/GenBank/DDBJ whole genome shotgun (WGS) entry which is preliminary data.</text>
</comment>
<protein>
    <submittedName>
        <fullName evidence="1">Uncharacterized protein</fullName>
    </submittedName>
</protein>
<dbReference type="PANTHER" id="PTHR34684:SF1">
    <property type="entry name" value="OS08G0192200 PROTEIN"/>
    <property type="match status" value="1"/>
</dbReference>
<name>A0AAV9C9X2_ACOCL</name>
<dbReference type="Proteomes" id="UP001180020">
    <property type="component" value="Unassembled WGS sequence"/>
</dbReference>
<organism evidence="1 2">
    <name type="scientific">Acorus calamus</name>
    <name type="common">Sweet flag</name>
    <dbReference type="NCBI Taxonomy" id="4465"/>
    <lineage>
        <taxon>Eukaryota</taxon>
        <taxon>Viridiplantae</taxon>
        <taxon>Streptophyta</taxon>
        <taxon>Embryophyta</taxon>
        <taxon>Tracheophyta</taxon>
        <taxon>Spermatophyta</taxon>
        <taxon>Magnoliopsida</taxon>
        <taxon>Liliopsida</taxon>
        <taxon>Acoraceae</taxon>
        <taxon>Acorus</taxon>
    </lineage>
</organism>
<evidence type="ECO:0000313" key="1">
    <source>
        <dbReference type="EMBL" id="KAK1285226.1"/>
    </source>
</evidence>
<proteinExistence type="predicted"/>
<dbReference type="PANTHER" id="PTHR34684">
    <property type="entry name" value="OS08G0192200 PROTEIN"/>
    <property type="match status" value="1"/>
</dbReference>
<evidence type="ECO:0000313" key="2">
    <source>
        <dbReference type="Proteomes" id="UP001180020"/>
    </source>
</evidence>
<keyword evidence="2" id="KW-1185">Reference proteome</keyword>